<dbReference type="NCBIfam" id="NF002900">
    <property type="entry name" value="PRK03467.1"/>
    <property type="match status" value="1"/>
</dbReference>
<dbReference type="STRING" id="351656.Xvie_00608"/>
<comment type="caution">
    <text evidence="2">The sequence shown here is derived from an EMBL/GenBank/DDBJ whole genome shotgun (WGS) entry which is preliminary data.</text>
</comment>
<organism evidence="2 3">
    <name type="scientific">Xenorhabdus vietnamensis</name>
    <dbReference type="NCBI Taxonomy" id="351656"/>
    <lineage>
        <taxon>Bacteria</taxon>
        <taxon>Pseudomonadati</taxon>
        <taxon>Pseudomonadota</taxon>
        <taxon>Gammaproteobacteria</taxon>
        <taxon>Enterobacterales</taxon>
        <taxon>Morganellaceae</taxon>
        <taxon>Xenorhabdus</taxon>
    </lineage>
</organism>
<dbReference type="Proteomes" id="UP000194350">
    <property type="component" value="Unassembled WGS sequence"/>
</dbReference>
<gene>
    <name evidence="2" type="ORF">Xvie_00608</name>
</gene>
<accession>A0A1Y2SGL2</accession>
<evidence type="ECO:0000256" key="1">
    <source>
        <dbReference type="HAMAP-Rule" id="MF_00764"/>
    </source>
</evidence>
<dbReference type="PIRSF" id="PIRSF009554">
    <property type="entry name" value="UCP009554"/>
    <property type="match status" value="1"/>
</dbReference>
<dbReference type="SUPFAM" id="SSF50475">
    <property type="entry name" value="FMN-binding split barrel"/>
    <property type="match status" value="1"/>
</dbReference>
<protein>
    <recommendedName>
        <fullName evidence="1">UPF0306 protein Xvie_00608</fullName>
    </recommendedName>
</protein>
<sequence length="157" mass="18075">MFCYDLDKITAWKYMVLNKEILIIRQYLAKQHVFTLCTSSTQDLWCASCFYVFDADSMALWFMTESDTGHGQMMQNNPIVAGTIAGQTRNIAQIKGIQFSGEVIPLTGEAETIARTRYCRRFPIALKAKSPIWQLNINKIKMVNNTLGFGKKLYWQR</sequence>
<dbReference type="AlphaFoldDB" id="A0A1Y2SGL2"/>
<evidence type="ECO:0000313" key="3">
    <source>
        <dbReference type="Proteomes" id="UP000194350"/>
    </source>
</evidence>
<proteinExistence type="inferred from homology"/>
<evidence type="ECO:0000313" key="2">
    <source>
        <dbReference type="EMBL" id="OTA17930.1"/>
    </source>
</evidence>
<reference evidence="2 3" key="1">
    <citation type="submission" date="2016-10" db="EMBL/GenBank/DDBJ databases">
        <title>Systematic genetic and metabolomic analysis of Xenorhabdus and Photorhabdus spp., highlights the requirements for a dual symbiotic and pathogenic life style.</title>
        <authorList>
            <person name="Tobias N.J."/>
            <person name="Wolff H."/>
            <person name="Djahanschiri B."/>
            <person name="Pidot S.J."/>
            <person name="Stinear T.P."/>
            <person name="Ebersberger I."/>
            <person name="Bode H.B."/>
        </authorList>
    </citation>
    <scope>NUCLEOTIDE SEQUENCE [LARGE SCALE GENOMIC DNA]</scope>
    <source>
        <strain evidence="2 3">DSM 22392</strain>
    </source>
</reference>
<dbReference type="HAMAP" id="MF_00764">
    <property type="entry name" value="UPF0306"/>
    <property type="match status" value="1"/>
</dbReference>
<dbReference type="InterPro" id="IPR012349">
    <property type="entry name" value="Split_barrel_FMN-bd"/>
</dbReference>
<name>A0A1Y2SGL2_9GAMM</name>
<dbReference type="EMBL" id="MUBJ01000002">
    <property type="protein sequence ID" value="OTA17930.1"/>
    <property type="molecule type" value="Genomic_DNA"/>
</dbReference>
<dbReference type="InterPro" id="IPR011194">
    <property type="entry name" value="UPF0306"/>
</dbReference>
<keyword evidence="3" id="KW-1185">Reference proteome</keyword>
<dbReference type="Gene3D" id="2.30.110.10">
    <property type="entry name" value="Electron Transport, Fmn-binding Protein, Chain A"/>
    <property type="match status" value="1"/>
</dbReference>
<comment type="similarity">
    <text evidence="1">Belongs to the UPF0306 family.</text>
</comment>